<accession>L9JLY3</accession>
<dbReference type="FunFam" id="2.80.10.50:FF:000013">
    <property type="entry name" value="Interleukin-1"/>
    <property type="match status" value="1"/>
</dbReference>
<dbReference type="PANTHER" id="PTHR10078:SF25">
    <property type="entry name" value="INTERLEUKIN-36 ALPHA"/>
    <property type="match status" value="1"/>
</dbReference>
<dbReference type="GO" id="GO:0071222">
    <property type="term" value="P:cellular response to lipopolysaccharide"/>
    <property type="evidence" value="ECO:0007669"/>
    <property type="project" value="TreeGrafter"/>
</dbReference>
<organism evidence="5 6">
    <name type="scientific">Tupaia chinensis</name>
    <name type="common">Chinese tree shrew</name>
    <name type="synonym">Tupaia belangeri chinensis</name>
    <dbReference type="NCBI Taxonomy" id="246437"/>
    <lineage>
        <taxon>Eukaryota</taxon>
        <taxon>Metazoa</taxon>
        <taxon>Chordata</taxon>
        <taxon>Craniata</taxon>
        <taxon>Vertebrata</taxon>
        <taxon>Euteleostomi</taxon>
        <taxon>Mammalia</taxon>
        <taxon>Eutheria</taxon>
        <taxon>Euarchontoglires</taxon>
        <taxon>Scandentia</taxon>
        <taxon>Tupaiidae</taxon>
        <taxon>Tupaia</taxon>
    </lineage>
</organism>
<dbReference type="PRINTS" id="PR00264">
    <property type="entry name" value="INTERLEUKIN1"/>
</dbReference>
<dbReference type="Pfam" id="PF00340">
    <property type="entry name" value="IL1"/>
    <property type="match status" value="1"/>
</dbReference>
<comment type="similarity">
    <text evidence="2 4">Belongs to the IL-1 family.</text>
</comment>
<dbReference type="SUPFAM" id="SSF50353">
    <property type="entry name" value="Cytokine"/>
    <property type="match status" value="1"/>
</dbReference>
<dbReference type="AlphaFoldDB" id="L9JLY3"/>
<evidence type="ECO:0000256" key="2">
    <source>
        <dbReference type="ARBA" id="ARBA00010448"/>
    </source>
</evidence>
<dbReference type="InterPro" id="IPR003297">
    <property type="entry name" value="IL-1RA/IL-36"/>
</dbReference>
<keyword evidence="3 4" id="KW-0964">Secreted</keyword>
<comment type="subcellular location">
    <subcellularLocation>
        <location evidence="1 4">Secreted</location>
    </subcellularLocation>
</comment>
<evidence type="ECO:0000256" key="3">
    <source>
        <dbReference type="ARBA" id="ARBA00022525"/>
    </source>
</evidence>
<dbReference type="Proteomes" id="UP000011518">
    <property type="component" value="Unassembled WGS sequence"/>
</dbReference>
<protein>
    <recommendedName>
        <fullName evidence="4">Interleukin-1</fullName>
    </recommendedName>
</protein>
<keyword evidence="6" id="KW-1185">Reference proteome</keyword>
<evidence type="ECO:0000313" key="5">
    <source>
        <dbReference type="EMBL" id="ELW51480.1"/>
    </source>
</evidence>
<dbReference type="InParanoid" id="L9JLY3"/>
<dbReference type="eggNOG" id="ENOG502TDU1">
    <property type="taxonomic scope" value="Eukaryota"/>
</dbReference>
<dbReference type="STRING" id="246437.L9JLY3"/>
<dbReference type="GO" id="GO:0005125">
    <property type="term" value="F:cytokine activity"/>
    <property type="evidence" value="ECO:0007669"/>
    <property type="project" value="UniProtKB-UniRule"/>
</dbReference>
<dbReference type="GO" id="GO:0002437">
    <property type="term" value="P:inflammatory response to antigenic stimulus"/>
    <property type="evidence" value="ECO:0007669"/>
    <property type="project" value="TreeGrafter"/>
</dbReference>
<dbReference type="GO" id="GO:0019221">
    <property type="term" value="P:cytokine-mediated signaling pathway"/>
    <property type="evidence" value="ECO:0007669"/>
    <property type="project" value="TreeGrafter"/>
</dbReference>
<dbReference type="SMART" id="SM00125">
    <property type="entry name" value="IL1"/>
    <property type="match status" value="1"/>
</dbReference>
<gene>
    <name evidence="5" type="ORF">TREES_T100021688</name>
</gene>
<dbReference type="FunCoup" id="L9JLY3">
    <property type="interactions" value="220"/>
</dbReference>
<evidence type="ECO:0000256" key="1">
    <source>
        <dbReference type="ARBA" id="ARBA00004613"/>
    </source>
</evidence>
<sequence>MPRNGKDAQESTKNWRRGCSVPSFLPICIFTFCIELARIQPLVGDIQDSSHRVWVLQGKTLTAVPRKQHTVPVTITLIPCKNLETLEKDRGNPIYLGLKEPELCLSCRKVGEQPMLQLMEQNIMDLHNQSNPVLPFLFYHNRSGSISTFESVAFPRWFLSAGSKGECPLILTQELGTINTTEFQLTILK</sequence>
<dbReference type="InterPro" id="IPR000975">
    <property type="entry name" value="IL-1_fam"/>
</dbReference>
<proteinExistence type="inferred from homology"/>
<evidence type="ECO:0000256" key="4">
    <source>
        <dbReference type="RuleBase" id="RU003753"/>
    </source>
</evidence>
<name>L9JLY3_TUPCH</name>
<dbReference type="InterPro" id="IPR008996">
    <property type="entry name" value="IL1/FGF"/>
</dbReference>
<dbReference type="CDD" id="cd23300">
    <property type="entry name" value="beta-trefoil_IL36"/>
    <property type="match status" value="1"/>
</dbReference>
<dbReference type="PANTHER" id="PTHR10078">
    <property type="entry name" value="INTERLEUKIN-1 FAMILY MEMBER"/>
    <property type="match status" value="1"/>
</dbReference>
<evidence type="ECO:0000313" key="6">
    <source>
        <dbReference type="Proteomes" id="UP000011518"/>
    </source>
</evidence>
<dbReference type="GO" id="GO:0005615">
    <property type="term" value="C:extracellular space"/>
    <property type="evidence" value="ECO:0007669"/>
    <property type="project" value="InterPro"/>
</dbReference>
<reference evidence="6" key="2">
    <citation type="journal article" date="2013" name="Nat. Commun.">
        <title>Genome of the Chinese tree shrew.</title>
        <authorList>
            <person name="Fan Y."/>
            <person name="Huang Z.Y."/>
            <person name="Cao C.C."/>
            <person name="Chen C.S."/>
            <person name="Chen Y.X."/>
            <person name="Fan D.D."/>
            <person name="He J."/>
            <person name="Hou H.L."/>
            <person name="Hu L."/>
            <person name="Hu X.T."/>
            <person name="Jiang X.T."/>
            <person name="Lai R."/>
            <person name="Lang Y.S."/>
            <person name="Liang B."/>
            <person name="Liao S.G."/>
            <person name="Mu D."/>
            <person name="Ma Y.Y."/>
            <person name="Niu Y.Y."/>
            <person name="Sun X.Q."/>
            <person name="Xia J.Q."/>
            <person name="Xiao J."/>
            <person name="Xiong Z.Q."/>
            <person name="Xu L."/>
            <person name="Yang L."/>
            <person name="Zhang Y."/>
            <person name="Zhao W."/>
            <person name="Zhao X.D."/>
            <person name="Zheng Y.T."/>
            <person name="Zhou J.M."/>
            <person name="Zhu Y.B."/>
            <person name="Zhang G.J."/>
            <person name="Wang J."/>
            <person name="Yao Y.G."/>
        </authorList>
    </citation>
    <scope>NUCLEOTIDE SEQUENCE [LARGE SCALE GENOMIC DNA]</scope>
</reference>
<reference evidence="6" key="1">
    <citation type="submission" date="2012-07" db="EMBL/GenBank/DDBJ databases">
        <title>Genome of the Chinese tree shrew, a rising model animal genetically related to primates.</title>
        <authorList>
            <person name="Zhang G."/>
            <person name="Fan Y."/>
            <person name="Yao Y."/>
            <person name="Huang Z."/>
        </authorList>
    </citation>
    <scope>NUCLEOTIDE SEQUENCE [LARGE SCALE GENOMIC DNA]</scope>
</reference>
<dbReference type="GO" id="GO:0005149">
    <property type="term" value="F:interleukin-1 receptor binding"/>
    <property type="evidence" value="ECO:0007669"/>
    <property type="project" value="UniProtKB-UniRule"/>
</dbReference>
<dbReference type="GO" id="GO:0010628">
    <property type="term" value="P:positive regulation of gene expression"/>
    <property type="evidence" value="ECO:0007669"/>
    <property type="project" value="TreeGrafter"/>
</dbReference>
<dbReference type="EMBL" id="KB320971">
    <property type="protein sequence ID" value="ELW51480.1"/>
    <property type="molecule type" value="Genomic_DNA"/>
</dbReference>
<dbReference type="Gene3D" id="2.80.10.50">
    <property type="match status" value="1"/>
</dbReference>
<dbReference type="PRINTS" id="PR01360">
    <property type="entry name" value="INTRLEUKIN1X"/>
</dbReference>